<feature type="compositionally biased region" description="Basic and acidic residues" evidence="6">
    <location>
        <begin position="20"/>
        <end position="30"/>
    </location>
</feature>
<evidence type="ECO:0000259" key="9">
    <source>
        <dbReference type="Pfam" id="PF12821"/>
    </source>
</evidence>
<evidence type="ECO:0000256" key="5">
    <source>
        <dbReference type="ARBA" id="ARBA00034125"/>
    </source>
</evidence>
<feature type="region of interest" description="Disordered" evidence="6">
    <location>
        <begin position="205"/>
        <end position="238"/>
    </location>
</feature>
<feature type="compositionally biased region" description="Polar residues" evidence="6">
    <location>
        <begin position="87"/>
        <end position="105"/>
    </location>
</feature>
<organism evidence="10 11">
    <name type="scientific">Uncinula necator</name>
    <name type="common">Grape powdery mildew</name>
    <dbReference type="NCBI Taxonomy" id="52586"/>
    <lineage>
        <taxon>Eukaryota</taxon>
        <taxon>Fungi</taxon>
        <taxon>Dikarya</taxon>
        <taxon>Ascomycota</taxon>
        <taxon>Pezizomycotina</taxon>
        <taxon>Leotiomycetes</taxon>
        <taxon>Erysiphales</taxon>
        <taxon>Erysiphaceae</taxon>
        <taxon>Erysiphe</taxon>
    </lineage>
</organism>
<comment type="similarity">
    <text evidence="5">Belongs to the ThrE exporter (TC 2.A.79) family.</text>
</comment>
<evidence type="ECO:0000313" key="11">
    <source>
        <dbReference type="Proteomes" id="UP000030854"/>
    </source>
</evidence>
<feature type="compositionally biased region" description="Polar residues" evidence="6">
    <location>
        <begin position="225"/>
        <end position="236"/>
    </location>
</feature>
<keyword evidence="2 7" id="KW-0812">Transmembrane</keyword>
<feature type="transmembrane region" description="Helical" evidence="7">
    <location>
        <begin position="590"/>
        <end position="612"/>
    </location>
</feature>
<dbReference type="GO" id="GO:0022857">
    <property type="term" value="F:transmembrane transporter activity"/>
    <property type="evidence" value="ECO:0007669"/>
    <property type="project" value="InterPro"/>
</dbReference>
<keyword evidence="11" id="KW-1185">Reference proteome</keyword>
<feature type="transmembrane region" description="Helical" evidence="7">
    <location>
        <begin position="624"/>
        <end position="648"/>
    </location>
</feature>
<dbReference type="HOGENOM" id="CLU_007078_2_1_1"/>
<evidence type="ECO:0000259" key="8">
    <source>
        <dbReference type="Pfam" id="PF06738"/>
    </source>
</evidence>
<evidence type="ECO:0000256" key="2">
    <source>
        <dbReference type="ARBA" id="ARBA00022692"/>
    </source>
</evidence>
<dbReference type="GO" id="GO:0016020">
    <property type="term" value="C:membrane"/>
    <property type="evidence" value="ECO:0007669"/>
    <property type="project" value="UniProtKB-SubCell"/>
</dbReference>
<feature type="compositionally biased region" description="Polar residues" evidence="6">
    <location>
        <begin position="55"/>
        <end position="65"/>
    </location>
</feature>
<name>A0A0B1P3S8_UNCNE</name>
<feature type="transmembrane region" description="Helical" evidence="7">
    <location>
        <begin position="532"/>
        <end position="550"/>
    </location>
</feature>
<feature type="region of interest" description="Disordered" evidence="6">
    <location>
        <begin position="252"/>
        <end position="271"/>
    </location>
</feature>
<dbReference type="EMBL" id="JNVN01001514">
    <property type="protein sequence ID" value="KHJ33312.1"/>
    <property type="molecule type" value="Genomic_DNA"/>
</dbReference>
<feature type="transmembrane region" description="Helical" evidence="7">
    <location>
        <begin position="803"/>
        <end position="823"/>
    </location>
</feature>
<evidence type="ECO:0000256" key="7">
    <source>
        <dbReference type="SAM" id="Phobius"/>
    </source>
</evidence>
<feature type="domain" description="Threonine/serine exporter-like N-terminal" evidence="8">
    <location>
        <begin position="402"/>
        <end position="644"/>
    </location>
</feature>
<evidence type="ECO:0000256" key="3">
    <source>
        <dbReference type="ARBA" id="ARBA00022989"/>
    </source>
</evidence>
<evidence type="ECO:0000256" key="4">
    <source>
        <dbReference type="ARBA" id="ARBA00023136"/>
    </source>
</evidence>
<feature type="transmembrane region" description="Helical" evidence="7">
    <location>
        <begin position="505"/>
        <end position="526"/>
    </location>
</feature>
<comment type="caution">
    <text evidence="10">The sequence shown here is derived from an EMBL/GenBank/DDBJ whole genome shotgun (WGS) entry which is preliminary data.</text>
</comment>
<evidence type="ECO:0000313" key="10">
    <source>
        <dbReference type="EMBL" id="KHJ33312.1"/>
    </source>
</evidence>
<dbReference type="InterPro" id="IPR024528">
    <property type="entry name" value="ThrE_2"/>
</dbReference>
<evidence type="ECO:0000256" key="1">
    <source>
        <dbReference type="ARBA" id="ARBA00004141"/>
    </source>
</evidence>
<dbReference type="Proteomes" id="UP000030854">
    <property type="component" value="Unassembled WGS sequence"/>
</dbReference>
<protein>
    <submittedName>
        <fullName evidence="10">Putative duf1212 domain membrane protein</fullName>
    </submittedName>
</protein>
<accession>A0A0B1P3S8</accession>
<reference evidence="10 11" key="1">
    <citation type="journal article" date="2014" name="BMC Genomics">
        <title>Adaptive genomic structural variation in the grape powdery mildew pathogen, Erysiphe necator.</title>
        <authorList>
            <person name="Jones L."/>
            <person name="Riaz S."/>
            <person name="Morales-Cruz A."/>
            <person name="Amrine K.C."/>
            <person name="McGuire B."/>
            <person name="Gubler W.D."/>
            <person name="Walker M.A."/>
            <person name="Cantu D."/>
        </authorList>
    </citation>
    <scope>NUCLEOTIDE SEQUENCE [LARGE SCALE GENOMIC DNA]</scope>
    <source>
        <strain evidence="11">c</strain>
    </source>
</reference>
<comment type="subcellular location">
    <subcellularLocation>
        <location evidence="1">Membrane</location>
        <topology evidence="1">Multi-pass membrane protein</topology>
    </subcellularLocation>
</comment>
<feature type="transmembrane region" description="Helical" evidence="7">
    <location>
        <begin position="739"/>
        <end position="758"/>
    </location>
</feature>
<gene>
    <name evidence="10" type="ORF">EV44_g5388</name>
</gene>
<dbReference type="Pfam" id="PF06738">
    <property type="entry name" value="ThrE"/>
    <property type="match status" value="1"/>
</dbReference>
<dbReference type="InterPro" id="IPR051361">
    <property type="entry name" value="ThrE/Ser_Exporter"/>
</dbReference>
<keyword evidence="3 7" id="KW-1133">Transmembrane helix</keyword>
<feature type="transmembrane region" description="Helical" evidence="7">
    <location>
        <begin position="691"/>
        <end position="707"/>
    </location>
</feature>
<dbReference type="PANTHER" id="PTHR31082">
    <property type="entry name" value="PHEROMONE-REGULATED MEMBRANE PROTEIN 10"/>
    <property type="match status" value="1"/>
</dbReference>
<dbReference type="Pfam" id="PF12821">
    <property type="entry name" value="ThrE_2"/>
    <property type="match status" value="1"/>
</dbReference>
<proteinExistence type="inferred from homology"/>
<feature type="compositionally biased region" description="Polar residues" evidence="6">
    <location>
        <begin position="252"/>
        <end position="261"/>
    </location>
</feature>
<feature type="region of interest" description="Disordered" evidence="6">
    <location>
        <begin position="1"/>
        <end position="71"/>
    </location>
</feature>
<dbReference type="STRING" id="52586.A0A0B1P3S8"/>
<dbReference type="AlphaFoldDB" id="A0A0B1P3S8"/>
<dbReference type="InterPro" id="IPR010619">
    <property type="entry name" value="ThrE-like_N"/>
</dbReference>
<feature type="compositionally biased region" description="Basic and acidic residues" evidence="6">
    <location>
        <begin position="1"/>
        <end position="11"/>
    </location>
</feature>
<evidence type="ECO:0000256" key="6">
    <source>
        <dbReference type="SAM" id="MobiDB-lite"/>
    </source>
</evidence>
<feature type="domain" description="Threonine/Serine exporter ThrE" evidence="9">
    <location>
        <begin position="669"/>
        <end position="820"/>
    </location>
</feature>
<dbReference type="PANTHER" id="PTHR31082:SF4">
    <property type="entry name" value="PHEROMONE-REGULATED MEMBRANE PROTEIN 10"/>
    <property type="match status" value="1"/>
</dbReference>
<sequence length="835" mass="91129">MSKVFLTKEKNNSYYYTPSKGHDNDREDTIRLNVQEEEAELNRSIEENQDLEEANGQSLGESASGPSKKSNIRRLLSLRSSKASYTVEASSLDTKTNNSNSSNEIKANPVVVQNKAPNTETDQGLTARIFNLKDPVEKKKINQGYQIDPNLASSDCAKKMINFQKSITQQKTFEDLEVESQPINQAYPVKSEDVALLKIESDLNFDGTDSQEDEIQPSRPKENSAIGSASPTNFAANASRPDNLVESYTATPAFTSGQVTPTDDKNADDDVPNYRQYNDGILSSLARLYSIPLDNSPHRSDMAYTGISSQAPGILRHKMSTGSHNSRILTQESLPPVAESHKISGDLLKSKSLNRGSKRGLIRRLSSATLTDIAKNKISKLKLEEEVKITIHIAETQSRQNYLLKLCRALMAFGAPTHRLEEYLRMSARVLEVQGSFLYIPGCMIISFDDAETHSNEVKLVKVVQALNLGLLVDVHEIYKEVVHDVISVEEATQRLDKINGSSPLYNPWTITLIYGFASAFVAPWAFQGRYIDMPICFVLGSIVGFLQHVVAPKCDLYNNVFEIAATVITSFLARAFGSIQNGNVFCFSAIAQSSLALMLPGYIVLCGCLEIQSKSLIAGSVRMVYGIIYSFFLGFGISVGTAFYGLLDPNATNATTCHAVLSDHQKWVFVPIFTLCAGLVNHARFRQLPVMIIIGFAGYIVNFLTFKRFPSSAQISNTLGALTVGLLGNFYGRMRHGVAAAAIVPALLVLVPSGIAASGSLLAGLSSADKITTGTTSINGTSTVAVTSTEDLNKIVFNVGNSMVQIAIGLTVGLFMSTLLVYPLGKRRSGLFAY</sequence>
<feature type="region of interest" description="Disordered" evidence="6">
    <location>
        <begin position="86"/>
        <end position="106"/>
    </location>
</feature>
<keyword evidence="4 7" id="KW-0472">Membrane</keyword>